<dbReference type="EMBL" id="JAIXMP010000005">
    <property type="protein sequence ID" value="KAI9272839.1"/>
    <property type="molecule type" value="Genomic_DNA"/>
</dbReference>
<protein>
    <submittedName>
        <fullName evidence="2">Uncharacterized protein</fullName>
    </submittedName>
</protein>
<accession>A0AAD5PH80</accession>
<name>A0AAD5PH80_9FUNG</name>
<keyword evidence="3" id="KW-1185">Reference proteome</keyword>
<proteinExistence type="predicted"/>
<gene>
    <name evidence="2" type="ORF">BDA99DRAFT_499366</name>
</gene>
<sequence length="415" mass="47330">MLLIPKHSMLTNQPGTIGDVQSDYSSLWGNSLGYDNGAALVSAENAKPFSGFPNSLNDGGFDSLLTSYNNRVSCIDITAATAGTFVDTHQQQGLASLSGNQYQTTDVFYNNKDNNEDHISRNSNSAISTMTYYHYPSSQQQQQQHQQNFLPTELSLAIPGVNQHSSPYKYPTPPPECCNERMSSVSANNTTDFMVEADQSTITYPGSFFTNQDQTEMTYSHMNLSLLPVDQNQVYSIVQQTVSGSASPVTQGETLDETDEERVSSPRTRQKRKCFFEGCSHECSKNCDLVWRHIFQVHCEGRYEFKCYMHMNKKENDMIRSASRLDTVMEHLNGCWIKYCDRKDSQADIQLEIDENGDKIYPELDDIMFDIYEPLIFQCKFKQNGQECQYIEYGKNEFYNHLFTHAPRIEMTEQQ</sequence>
<organism evidence="2 3">
    <name type="scientific">Phascolomyces articulosus</name>
    <dbReference type="NCBI Taxonomy" id="60185"/>
    <lineage>
        <taxon>Eukaryota</taxon>
        <taxon>Fungi</taxon>
        <taxon>Fungi incertae sedis</taxon>
        <taxon>Mucoromycota</taxon>
        <taxon>Mucoromycotina</taxon>
        <taxon>Mucoromycetes</taxon>
        <taxon>Mucorales</taxon>
        <taxon>Lichtheimiaceae</taxon>
        <taxon>Phascolomyces</taxon>
    </lineage>
</organism>
<dbReference type="Proteomes" id="UP001209540">
    <property type="component" value="Unassembled WGS sequence"/>
</dbReference>
<comment type="caution">
    <text evidence="2">The sequence shown here is derived from an EMBL/GenBank/DDBJ whole genome shotgun (WGS) entry which is preliminary data.</text>
</comment>
<dbReference type="AlphaFoldDB" id="A0AAD5PH80"/>
<reference evidence="2" key="1">
    <citation type="journal article" date="2022" name="IScience">
        <title>Evolution of zygomycete secretomes and the origins of terrestrial fungal ecologies.</title>
        <authorList>
            <person name="Chang Y."/>
            <person name="Wang Y."/>
            <person name="Mondo S."/>
            <person name="Ahrendt S."/>
            <person name="Andreopoulos W."/>
            <person name="Barry K."/>
            <person name="Beard J."/>
            <person name="Benny G.L."/>
            <person name="Blankenship S."/>
            <person name="Bonito G."/>
            <person name="Cuomo C."/>
            <person name="Desiro A."/>
            <person name="Gervers K.A."/>
            <person name="Hundley H."/>
            <person name="Kuo A."/>
            <person name="LaButti K."/>
            <person name="Lang B.F."/>
            <person name="Lipzen A."/>
            <person name="O'Donnell K."/>
            <person name="Pangilinan J."/>
            <person name="Reynolds N."/>
            <person name="Sandor L."/>
            <person name="Smith M.E."/>
            <person name="Tsang A."/>
            <person name="Grigoriev I.V."/>
            <person name="Stajich J.E."/>
            <person name="Spatafora J.W."/>
        </authorList>
    </citation>
    <scope>NUCLEOTIDE SEQUENCE</scope>
    <source>
        <strain evidence="2">RSA 2281</strain>
    </source>
</reference>
<evidence type="ECO:0000256" key="1">
    <source>
        <dbReference type="SAM" id="MobiDB-lite"/>
    </source>
</evidence>
<evidence type="ECO:0000313" key="3">
    <source>
        <dbReference type="Proteomes" id="UP001209540"/>
    </source>
</evidence>
<evidence type="ECO:0000313" key="2">
    <source>
        <dbReference type="EMBL" id="KAI9272839.1"/>
    </source>
</evidence>
<reference evidence="2" key="2">
    <citation type="submission" date="2023-02" db="EMBL/GenBank/DDBJ databases">
        <authorList>
            <consortium name="DOE Joint Genome Institute"/>
            <person name="Mondo S.J."/>
            <person name="Chang Y."/>
            <person name="Wang Y."/>
            <person name="Ahrendt S."/>
            <person name="Andreopoulos W."/>
            <person name="Barry K."/>
            <person name="Beard J."/>
            <person name="Benny G.L."/>
            <person name="Blankenship S."/>
            <person name="Bonito G."/>
            <person name="Cuomo C."/>
            <person name="Desiro A."/>
            <person name="Gervers K.A."/>
            <person name="Hundley H."/>
            <person name="Kuo A."/>
            <person name="LaButti K."/>
            <person name="Lang B.F."/>
            <person name="Lipzen A."/>
            <person name="O'Donnell K."/>
            <person name="Pangilinan J."/>
            <person name="Reynolds N."/>
            <person name="Sandor L."/>
            <person name="Smith M.W."/>
            <person name="Tsang A."/>
            <person name="Grigoriev I.V."/>
            <person name="Stajich J.E."/>
            <person name="Spatafora J.W."/>
        </authorList>
    </citation>
    <scope>NUCLEOTIDE SEQUENCE</scope>
    <source>
        <strain evidence="2">RSA 2281</strain>
    </source>
</reference>
<feature type="region of interest" description="Disordered" evidence="1">
    <location>
        <begin position="245"/>
        <end position="264"/>
    </location>
</feature>